<dbReference type="EMBL" id="JBBNAF010000002">
    <property type="protein sequence ID" value="KAK9162456.1"/>
    <property type="molecule type" value="Genomic_DNA"/>
</dbReference>
<evidence type="ECO:0000313" key="4">
    <source>
        <dbReference type="Proteomes" id="UP001420932"/>
    </source>
</evidence>
<keyword evidence="4" id="KW-1185">Reference proteome</keyword>
<sequence length="175" mass="18734">MPVPDSQAGDICVWFTSCFFFVAIVTGAIFLVLYISDPVAPAWFPVAGTVLVGLPWLFWILTFLYRCITTGLRYGSGATEGGGRPRGGQNVNTAPRDSTDSATELRVVSPEGNGRRVRFGAVEVVEEPDEGGSPGQGADNNDEEHTSSNVNDEYYDISLDSANEIEIPLASSSPP</sequence>
<feature type="transmembrane region" description="Helical" evidence="2">
    <location>
        <begin position="12"/>
        <end position="36"/>
    </location>
</feature>
<feature type="compositionally biased region" description="Polar residues" evidence="1">
    <location>
        <begin position="89"/>
        <end position="102"/>
    </location>
</feature>
<evidence type="ECO:0000256" key="1">
    <source>
        <dbReference type="SAM" id="MobiDB-lite"/>
    </source>
</evidence>
<dbReference type="Proteomes" id="UP001420932">
    <property type="component" value="Unassembled WGS sequence"/>
</dbReference>
<evidence type="ECO:0000256" key="2">
    <source>
        <dbReference type="SAM" id="Phobius"/>
    </source>
</evidence>
<feature type="region of interest" description="Disordered" evidence="1">
    <location>
        <begin position="78"/>
        <end position="105"/>
    </location>
</feature>
<name>A0AAP0L168_9MAGN</name>
<dbReference type="PANTHER" id="PTHR34964">
    <property type="entry name" value="MEMBRANE LIPOPROTEIN-RELATED"/>
    <property type="match status" value="1"/>
</dbReference>
<keyword evidence="2" id="KW-0812">Transmembrane</keyword>
<reference evidence="3 4" key="1">
    <citation type="submission" date="2024-01" db="EMBL/GenBank/DDBJ databases">
        <title>Genome assemblies of Stephania.</title>
        <authorList>
            <person name="Yang L."/>
        </authorList>
    </citation>
    <scope>NUCLEOTIDE SEQUENCE [LARGE SCALE GENOMIC DNA]</scope>
    <source>
        <strain evidence="3">YNDBR</strain>
        <tissue evidence="3">Leaf</tissue>
    </source>
</reference>
<gene>
    <name evidence="3" type="ORF">Syun_003358</name>
</gene>
<keyword evidence="2" id="KW-0472">Membrane</keyword>
<proteinExistence type="predicted"/>
<keyword evidence="2" id="KW-1133">Transmembrane helix</keyword>
<protein>
    <submittedName>
        <fullName evidence="3">Uncharacterized protein</fullName>
    </submittedName>
</protein>
<feature type="transmembrane region" description="Helical" evidence="2">
    <location>
        <begin position="42"/>
        <end position="65"/>
    </location>
</feature>
<dbReference type="AlphaFoldDB" id="A0AAP0L168"/>
<comment type="caution">
    <text evidence="3">The sequence shown here is derived from an EMBL/GenBank/DDBJ whole genome shotgun (WGS) entry which is preliminary data.</text>
</comment>
<accession>A0AAP0L168</accession>
<feature type="region of interest" description="Disordered" evidence="1">
    <location>
        <begin position="122"/>
        <end position="159"/>
    </location>
</feature>
<dbReference type="PANTHER" id="PTHR34964:SF1">
    <property type="entry name" value="MEMBRANE LIPOPROTEIN"/>
    <property type="match status" value="1"/>
</dbReference>
<organism evidence="3 4">
    <name type="scientific">Stephania yunnanensis</name>
    <dbReference type="NCBI Taxonomy" id="152371"/>
    <lineage>
        <taxon>Eukaryota</taxon>
        <taxon>Viridiplantae</taxon>
        <taxon>Streptophyta</taxon>
        <taxon>Embryophyta</taxon>
        <taxon>Tracheophyta</taxon>
        <taxon>Spermatophyta</taxon>
        <taxon>Magnoliopsida</taxon>
        <taxon>Ranunculales</taxon>
        <taxon>Menispermaceae</taxon>
        <taxon>Menispermoideae</taxon>
        <taxon>Cissampelideae</taxon>
        <taxon>Stephania</taxon>
    </lineage>
</organism>
<evidence type="ECO:0000313" key="3">
    <source>
        <dbReference type="EMBL" id="KAK9162456.1"/>
    </source>
</evidence>